<feature type="compositionally biased region" description="Acidic residues" evidence="1">
    <location>
        <begin position="136"/>
        <end position="151"/>
    </location>
</feature>
<feature type="compositionally biased region" description="Basic and acidic residues" evidence="1">
    <location>
        <begin position="152"/>
        <end position="163"/>
    </location>
</feature>
<evidence type="ECO:0000256" key="1">
    <source>
        <dbReference type="SAM" id="MobiDB-lite"/>
    </source>
</evidence>
<sequence length="364" mass="41363">MKHKLEYTIASVLAVSSLGLQTLPLYAQEMNIVEQEPVEIKTAKDFKEQFLCLKKIEIKDGKEEISYQLIETIDDTNYEQILAGKLFYEQLSLDVSIETKDQSKALKEEIDALFKNEEEPIDFEGMVQKAIEINEQIDQEESEKVEETEEKEEQKETEDKKEAEEETEDKQEEVEEEQEEKPIVQEETEVLPVAAFTLKNDSQSLLDPVVQPVIHKEVQPEVQPVVLQEQKLVQTEAKQETKSSGAQSFVDTYLTSSMGAIYTKANSVNYNNILNGLSAWNKLSASERNQVNTILRNSVGKTYQNLLQEAQAIKAGYVMESPTVYVNTATQNNTGLWALICSMSASMMAFLFKKSKEESNMNIE</sequence>
<protein>
    <submittedName>
        <fullName evidence="2">Uncharacterized protein</fullName>
    </submittedName>
</protein>
<feature type="region of interest" description="Disordered" evidence="1">
    <location>
        <begin position="136"/>
        <end position="187"/>
    </location>
</feature>
<name>A0A7X2N2R2_9FIRM</name>
<evidence type="ECO:0000313" key="3">
    <source>
        <dbReference type="Proteomes" id="UP000470082"/>
    </source>
</evidence>
<evidence type="ECO:0000313" key="2">
    <source>
        <dbReference type="EMBL" id="MSS01357.1"/>
    </source>
</evidence>
<gene>
    <name evidence="2" type="ORF">FYJ50_04445</name>
</gene>
<keyword evidence="3" id="KW-1185">Reference proteome</keyword>
<proteinExistence type="predicted"/>
<dbReference type="Proteomes" id="UP000470082">
    <property type="component" value="Unassembled WGS sequence"/>
</dbReference>
<accession>A0A7X2N2R2</accession>
<reference evidence="2 3" key="1">
    <citation type="submission" date="2019-08" db="EMBL/GenBank/DDBJ databases">
        <title>In-depth cultivation of the pig gut microbiome towards novel bacterial diversity and tailored functional studies.</title>
        <authorList>
            <person name="Wylensek D."/>
            <person name="Hitch T.C.A."/>
            <person name="Clavel T."/>
        </authorList>
    </citation>
    <scope>NUCLEOTIDE SEQUENCE [LARGE SCALE GENOMIC DNA]</scope>
    <source>
        <strain evidence="2 3">LKV-178-WT-2G</strain>
    </source>
</reference>
<dbReference type="RefSeq" id="WP_154459864.1">
    <property type="nucleotide sequence ID" value="NZ_VUMM01000006.1"/>
</dbReference>
<organism evidence="2 3">
    <name type="scientific">Floccifex porci</name>
    <dbReference type="NCBI Taxonomy" id="2606629"/>
    <lineage>
        <taxon>Bacteria</taxon>
        <taxon>Bacillati</taxon>
        <taxon>Bacillota</taxon>
        <taxon>Erysipelotrichia</taxon>
        <taxon>Erysipelotrichales</taxon>
        <taxon>Erysipelotrichaceae</taxon>
        <taxon>Floccifex</taxon>
    </lineage>
</organism>
<dbReference type="AlphaFoldDB" id="A0A7X2N2R2"/>
<comment type="caution">
    <text evidence="2">The sequence shown here is derived from an EMBL/GenBank/DDBJ whole genome shotgun (WGS) entry which is preliminary data.</text>
</comment>
<feature type="compositionally biased region" description="Acidic residues" evidence="1">
    <location>
        <begin position="164"/>
        <end position="179"/>
    </location>
</feature>
<dbReference type="EMBL" id="VUMM01000006">
    <property type="protein sequence ID" value="MSS01357.1"/>
    <property type="molecule type" value="Genomic_DNA"/>
</dbReference>